<sequence length="286" mass="31746">MEYVADRFMDYAEHFSNLSNISIWGAISLFFLVLMRLAPIMVLAPFLGAKLAPGIARMGLAICLALVFLPFIAVHVKQPIGFNNAFVLFALKELIIGFILGFFITIPFYAVQASGMYVDYLRGASVMRSQDPAMQSQASPIGILYNSILIVLFFQIGGPFLFFDAVMKSYEIVPPAGFINPLFFSVKSPFWKISFDLVNQVVTIAIQLAGPALVGILMAEMFLGIANRLAPQVQIAFLGMSIKSLLGLGVLWAGWFFILKQFAKQSYDWIELLNKVINYMRALAPV</sequence>
<evidence type="ECO:0000313" key="8">
    <source>
        <dbReference type="EMBL" id="MBF5059692.1"/>
    </source>
</evidence>
<dbReference type="PANTHER" id="PTHR30065">
    <property type="entry name" value="FLAGELLAR BIOSYNTHETIC PROTEIN FLIR"/>
    <property type="match status" value="1"/>
</dbReference>
<gene>
    <name evidence="8" type="ORF">NEPTK9_001208</name>
</gene>
<evidence type="ECO:0000256" key="5">
    <source>
        <dbReference type="ARBA" id="ARBA00022989"/>
    </source>
</evidence>
<dbReference type="InterPro" id="IPR002010">
    <property type="entry name" value="T3SS_IM_R"/>
</dbReference>
<name>A0ABS0B1G5_9BACT</name>
<dbReference type="Pfam" id="PF01311">
    <property type="entry name" value="Bac_export_1"/>
    <property type="match status" value="1"/>
</dbReference>
<evidence type="ECO:0000256" key="6">
    <source>
        <dbReference type="ARBA" id="ARBA00023136"/>
    </source>
</evidence>
<evidence type="ECO:0000256" key="4">
    <source>
        <dbReference type="ARBA" id="ARBA00022692"/>
    </source>
</evidence>
<feature type="transmembrane region" description="Helical" evidence="7">
    <location>
        <begin position="94"/>
        <end position="120"/>
    </location>
</feature>
<comment type="caution">
    <text evidence="8">The sequence shown here is derived from an EMBL/GenBank/DDBJ whole genome shotgun (WGS) entry which is preliminary data.</text>
</comment>
<feature type="transmembrane region" description="Helical" evidence="7">
    <location>
        <begin position="201"/>
        <end position="223"/>
    </location>
</feature>
<organism evidence="8 9">
    <name type="scientific">Candidatus Neptunichlamydia vexilliferae</name>
    <dbReference type="NCBI Taxonomy" id="1651774"/>
    <lineage>
        <taxon>Bacteria</taxon>
        <taxon>Pseudomonadati</taxon>
        <taxon>Chlamydiota</taxon>
        <taxon>Chlamydiia</taxon>
        <taxon>Parachlamydiales</taxon>
        <taxon>Simkaniaceae</taxon>
        <taxon>Candidatus Neptunichlamydia</taxon>
    </lineage>
</organism>
<reference evidence="8 9" key="1">
    <citation type="submission" date="2020-01" db="EMBL/GenBank/DDBJ databases">
        <title>Draft genome sequence of Cand. Neptunochlamydia vexilliferae K9.</title>
        <authorList>
            <person name="Schulz F."/>
            <person name="Koestlbacher S."/>
            <person name="Wascher F."/>
            <person name="Pizzetti I."/>
            <person name="Horn M."/>
        </authorList>
    </citation>
    <scope>NUCLEOTIDE SEQUENCE [LARGE SCALE GENOMIC DNA]</scope>
    <source>
        <strain evidence="8 9">K9</strain>
    </source>
</reference>
<feature type="transmembrane region" description="Helical" evidence="7">
    <location>
        <begin position="141"/>
        <end position="163"/>
    </location>
</feature>
<evidence type="ECO:0000256" key="7">
    <source>
        <dbReference type="SAM" id="Phobius"/>
    </source>
</evidence>
<keyword evidence="6 7" id="KW-0472">Membrane</keyword>
<evidence type="ECO:0000313" key="9">
    <source>
        <dbReference type="Proteomes" id="UP001194714"/>
    </source>
</evidence>
<keyword evidence="3" id="KW-1003">Cell membrane</keyword>
<keyword evidence="4 7" id="KW-0812">Transmembrane</keyword>
<evidence type="ECO:0000256" key="1">
    <source>
        <dbReference type="ARBA" id="ARBA00004651"/>
    </source>
</evidence>
<dbReference type="Proteomes" id="UP001194714">
    <property type="component" value="Unassembled WGS sequence"/>
</dbReference>
<dbReference type="PANTHER" id="PTHR30065:SF1">
    <property type="entry name" value="SURFACE PRESENTATION OF ANTIGENS PROTEIN SPAR"/>
    <property type="match status" value="1"/>
</dbReference>
<accession>A0ABS0B1G5</accession>
<protein>
    <submittedName>
        <fullName evidence="8">Yop proteins translocation protein T</fullName>
    </submittedName>
</protein>
<evidence type="ECO:0000256" key="3">
    <source>
        <dbReference type="ARBA" id="ARBA00022475"/>
    </source>
</evidence>
<dbReference type="PRINTS" id="PR00953">
    <property type="entry name" value="TYPE3IMRPROT"/>
</dbReference>
<keyword evidence="5 7" id="KW-1133">Transmembrane helix</keyword>
<feature type="transmembrane region" description="Helical" evidence="7">
    <location>
        <begin position="55"/>
        <end position="74"/>
    </location>
</feature>
<comment type="subcellular location">
    <subcellularLocation>
        <location evidence="1">Cell membrane</location>
        <topology evidence="1">Multi-pass membrane protein</topology>
    </subcellularLocation>
</comment>
<feature type="transmembrane region" description="Helical" evidence="7">
    <location>
        <begin position="21"/>
        <end position="43"/>
    </location>
</feature>
<keyword evidence="9" id="KW-1185">Reference proteome</keyword>
<proteinExistence type="inferred from homology"/>
<dbReference type="EMBL" id="JAAEJV010000035">
    <property type="protein sequence ID" value="MBF5059692.1"/>
    <property type="molecule type" value="Genomic_DNA"/>
</dbReference>
<feature type="transmembrane region" description="Helical" evidence="7">
    <location>
        <begin position="235"/>
        <end position="258"/>
    </location>
</feature>
<comment type="similarity">
    <text evidence="2">Belongs to the FliR/MopE/SpaR family.</text>
</comment>
<evidence type="ECO:0000256" key="2">
    <source>
        <dbReference type="ARBA" id="ARBA00009772"/>
    </source>
</evidence>